<evidence type="ECO:0000256" key="5">
    <source>
        <dbReference type="ARBA" id="ARBA00022857"/>
    </source>
</evidence>
<dbReference type="Gene3D" id="3.50.50.60">
    <property type="entry name" value="FAD/NAD(P)-binding domain"/>
    <property type="match status" value="3"/>
</dbReference>
<name>A0A0P7AR82_9HYPO</name>
<sequence>MPMDLAIKYAQEREKRIRPDGQRQYVSLRSPRVQDLGKDPWADYRALASQEPPLSDGSRIKFLVIGGGHNGLLFAYRLIEAGFKSEDICVVDVAGGFGGTWYWNRYPGLMCDIESYVYLPLLEETGYVPKHKYSYGPEIRGQSERIAAKWNIRGLFCTKVNSQTWDDKKGCWSIEMIQTLGPEHQPRDISVEAQFVFNAGGLLSIPKVPDVPGFEEFRSRSQVFHTSRWDYECTGGSEENPELINLRDKRVAIIGTGATAVQVVPHLAKWAKHLYVVQRTPSYCGERRQRETDPETWARVADGKGWQNNRRTNFNHFITNDPAAVDLVDDGWTDTPAVAGLIGGPKIITPDRVQEHIDSLFKLDTKRSEKVRARIEREVQDPDTAEKLKPWYPAWCKRPTFNDDYLSTFNRPNVTLIDTDGKGIQKYTERGLLCGEEEVEIDVLVMATGFLLGGTQSPSDRMSSAIIGRDERPIADKWDSGDFGTLFGISTHQFPNMFAMLTRGTAGSYNVTSSYDSVALISAHVVAEASRAADTERLVIEVTKEGEDRYSKEVAARSLWYAALATCTPSYFTAEGDSLKPPKTAEEATLRRKRAGWGAGIVDYQRMIEEYMGRDENKLEGFDVRTV</sequence>
<proteinExistence type="inferred from homology"/>
<dbReference type="SUPFAM" id="SSF51905">
    <property type="entry name" value="FAD/NAD(P)-binding domain"/>
    <property type="match status" value="2"/>
</dbReference>
<evidence type="ECO:0000313" key="7">
    <source>
        <dbReference type="EMBL" id="KPM35105.1"/>
    </source>
</evidence>
<evidence type="ECO:0000256" key="3">
    <source>
        <dbReference type="ARBA" id="ARBA00022630"/>
    </source>
</evidence>
<evidence type="ECO:0000256" key="6">
    <source>
        <dbReference type="ARBA" id="ARBA00023002"/>
    </source>
</evidence>
<evidence type="ECO:0000256" key="1">
    <source>
        <dbReference type="ARBA" id="ARBA00001974"/>
    </source>
</evidence>
<protein>
    <submittedName>
        <fullName evidence="7">Pentalenolactone D synthase</fullName>
    </submittedName>
</protein>
<dbReference type="AlphaFoldDB" id="A0A0P7AR82"/>
<comment type="similarity">
    <text evidence="2">Belongs to the FAD-binding monooxygenase family.</text>
</comment>
<evidence type="ECO:0000256" key="2">
    <source>
        <dbReference type="ARBA" id="ARBA00010139"/>
    </source>
</evidence>
<comment type="cofactor">
    <cofactor evidence="1">
        <name>FAD</name>
        <dbReference type="ChEBI" id="CHEBI:57692"/>
    </cofactor>
</comment>
<dbReference type="OrthoDB" id="66881at2759"/>
<keyword evidence="3" id="KW-0285">Flavoprotein</keyword>
<keyword evidence="5" id="KW-0521">NADP</keyword>
<dbReference type="Pfam" id="PF13450">
    <property type="entry name" value="NAD_binding_8"/>
    <property type="match status" value="1"/>
</dbReference>
<keyword evidence="4" id="KW-0274">FAD</keyword>
<dbReference type="EMBL" id="LKCW01000274">
    <property type="protein sequence ID" value="KPM35105.1"/>
    <property type="molecule type" value="Genomic_DNA"/>
</dbReference>
<organism evidence="7 8">
    <name type="scientific">Neonectria ditissima</name>
    <dbReference type="NCBI Taxonomy" id="78410"/>
    <lineage>
        <taxon>Eukaryota</taxon>
        <taxon>Fungi</taxon>
        <taxon>Dikarya</taxon>
        <taxon>Ascomycota</taxon>
        <taxon>Pezizomycotina</taxon>
        <taxon>Sordariomycetes</taxon>
        <taxon>Hypocreomycetidae</taxon>
        <taxon>Hypocreales</taxon>
        <taxon>Nectriaceae</taxon>
        <taxon>Neonectria</taxon>
    </lineage>
</organism>
<dbReference type="PANTHER" id="PTHR43098:SF2">
    <property type="entry name" value="FAD-BINDING MONOOXYGENASE AUSB-RELATED"/>
    <property type="match status" value="1"/>
</dbReference>
<gene>
    <name evidence="7" type="ORF">AK830_g11472</name>
</gene>
<dbReference type="InterPro" id="IPR036188">
    <property type="entry name" value="FAD/NAD-bd_sf"/>
</dbReference>
<keyword evidence="8" id="KW-1185">Reference proteome</keyword>
<accession>A0A0P7AR82</accession>
<dbReference type="InterPro" id="IPR050775">
    <property type="entry name" value="FAD-binding_Monooxygenases"/>
</dbReference>
<dbReference type="GO" id="GO:0016491">
    <property type="term" value="F:oxidoreductase activity"/>
    <property type="evidence" value="ECO:0007669"/>
    <property type="project" value="UniProtKB-KW"/>
</dbReference>
<reference evidence="7 8" key="1">
    <citation type="submission" date="2015-09" db="EMBL/GenBank/DDBJ databases">
        <title>Draft genome of a European isolate of the apple canker pathogen Neonectria ditissima.</title>
        <authorList>
            <person name="Gomez-Cortecero A."/>
            <person name="Harrison R.J."/>
            <person name="Armitage A.D."/>
        </authorList>
    </citation>
    <scope>NUCLEOTIDE SEQUENCE [LARGE SCALE GENOMIC DNA]</scope>
    <source>
        <strain evidence="7 8">R09/05</strain>
    </source>
</reference>
<evidence type="ECO:0000256" key="4">
    <source>
        <dbReference type="ARBA" id="ARBA00022827"/>
    </source>
</evidence>
<evidence type="ECO:0000313" key="8">
    <source>
        <dbReference type="Proteomes" id="UP000050424"/>
    </source>
</evidence>
<comment type="caution">
    <text evidence="7">The sequence shown here is derived from an EMBL/GenBank/DDBJ whole genome shotgun (WGS) entry which is preliminary data.</text>
</comment>
<dbReference type="Proteomes" id="UP000050424">
    <property type="component" value="Unassembled WGS sequence"/>
</dbReference>
<dbReference type="PANTHER" id="PTHR43098">
    <property type="entry name" value="L-ORNITHINE N(5)-MONOOXYGENASE-RELATED"/>
    <property type="match status" value="1"/>
</dbReference>
<keyword evidence="6" id="KW-0560">Oxidoreductase</keyword>